<comment type="caution">
    <text evidence="1">The sequence shown here is derived from an EMBL/GenBank/DDBJ whole genome shotgun (WGS) entry which is preliminary data.</text>
</comment>
<evidence type="ECO:0000313" key="1">
    <source>
        <dbReference type="EMBL" id="TCO85878.1"/>
    </source>
</evidence>
<dbReference type="AlphaFoldDB" id="A0A4R2LFG9"/>
<dbReference type="RefSeq" id="WP_132088814.1">
    <property type="nucleotide sequence ID" value="NZ_JANKAQ010000001.1"/>
</dbReference>
<evidence type="ECO:0000313" key="2">
    <source>
        <dbReference type="Proteomes" id="UP000295711"/>
    </source>
</evidence>
<dbReference type="Proteomes" id="UP000295711">
    <property type="component" value="Unassembled WGS sequence"/>
</dbReference>
<proteinExistence type="predicted"/>
<organism evidence="1 2">
    <name type="scientific">Frisingicoccus caecimuris</name>
    <dbReference type="NCBI Taxonomy" id="1796636"/>
    <lineage>
        <taxon>Bacteria</taxon>
        <taxon>Bacillati</taxon>
        <taxon>Bacillota</taxon>
        <taxon>Clostridia</taxon>
        <taxon>Lachnospirales</taxon>
        <taxon>Lachnospiraceae</taxon>
        <taxon>Frisingicoccus</taxon>
    </lineage>
</organism>
<sequence length="304" mass="36034">MGIKMDKVRCDGKELKITEYDTNKTYGCLKCYYCNADVSFVNSYEKNLGERKIIVQRYFRLKSGQEHEKGCRYTVDGAVSNIYAACADNELMSKQDNKYVVRLMLSSEETDSQKSSTFFEKSGHGKRQHNYIPSGKKIAYLSTMNQIMKLRAIVEDNSDLEDKINLQYRDWKDMPYVVPWKNFYFDSEKDGEYNRLLKYLTNEKVYHPICIVGFVKSVSEYQEQKFCLKYESVSEEKNKRIVVEIYFTNKNIYDNLLEKQHCKVVVYTKFKFHRKNEWTAPDGKKFTYYNITGNVYDIRQVLFL</sequence>
<name>A0A4R2LFG9_9FIRM</name>
<keyword evidence="2" id="KW-1185">Reference proteome</keyword>
<protein>
    <submittedName>
        <fullName evidence="1">Uncharacterized protein</fullName>
    </submittedName>
</protein>
<gene>
    <name evidence="1" type="ORF">EV212_102195</name>
</gene>
<dbReference type="OrthoDB" id="2990080at2"/>
<accession>A0A4R2LFG9</accession>
<dbReference type="EMBL" id="SLXA01000002">
    <property type="protein sequence ID" value="TCO85878.1"/>
    <property type="molecule type" value="Genomic_DNA"/>
</dbReference>
<reference evidence="1 2" key="1">
    <citation type="submission" date="2019-03" db="EMBL/GenBank/DDBJ databases">
        <title>Genomic Encyclopedia of Type Strains, Phase IV (KMG-IV): sequencing the most valuable type-strain genomes for metagenomic binning, comparative biology and taxonomic classification.</title>
        <authorList>
            <person name="Goeker M."/>
        </authorList>
    </citation>
    <scope>NUCLEOTIDE SEQUENCE [LARGE SCALE GENOMIC DNA]</scope>
    <source>
        <strain evidence="1 2">DSM 28559</strain>
    </source>
</reference>